<dbReference type="SUPFAM" id="SSF55729">
    <property type="entry name" value="Acyl-CoA N-acyltransferases (Nat)"/>
    <property type="match status" value="1"/>
</dbReference>
<keyword evidence="9" id="KW-1185">Reference proteome</keyword>
<keyword evidence="3 6" id="KW-0812">Transmembrane</keyword>
<accession>A0A1Y5R8H5</accession>
<dbReference type="InterPro" id="IPR024320">
    <property type="entry name" value="LPG_synthase_C"/>
</dbReference>
<keyword evidence="2" id="KW-1003">Cell membrane</keyword>
<feature type="transmembrane region" description="Helical" evidence="6">
    <location>
        <begin position="178"/>
        <end position="203"/>
    </location>
</feature>
<dbReference type="InterPro" id="IPR016181">
    <property type="entry name" value="Acyl_CoA_acyltransferase"/>
</dbReference>
<keyword evidence="5 6" id="KW-0472">Membrane</keyword>
<dbReference type="EC" id="2.3.2.3" evidence="8"/>
<evidence type="ECO:0000313" key="8">
    <source>
        <dbReference type="EMBL" id="SLN10891.1"/>
    </source>
</evidence>
<dbReference type="GO" id="GO:0055091">
    <property type="term" value="P:phospholipid homeostasis"/>
    <property type="evidence" value="ECO:0007669"/>
    <property type="project" value="TreeGrafter"/>
</dbReference>
<evidence type="ECO:0000313" key="9">
    <source>
        <dbReference type="Proteomes" id="UP000193623"/>
    </source>
</evidence>
<dbReference type="Proteomes" id="UP000193623">
    <property type="component" value="Unassembled WGS sequence"/>
</dbReference>
<dbReference type="PANTHER" id="PTHR34697">
    <property type="entry name" value="PHOSPHATIDYLGLYCEROL LYSYLTRANSFERASE"/>
    <property type="match status" value="1"/>
</dbReference>
<feature type="domain" description="Phosphatidylglycerol lysyltransferase C-terminal" evidence="7">
    <location>
        <begin position="330"/>
        <end position="532"/>
    </location>
</feature>
<dbReference type="Gene3D" id="3.40.630.30">
    <property type="match status" value="1"/>
</dbReference>
<organism evidence="8 9">
    <name type="scientific">Pseudooctadecabacter jejudonensis</name>
    <dbReference type="NCBI Taxonomy" id="1391910"/>
    <lineage>
        <taxon>Bacteria</taxon>
        <taxon>Pseudomonadati</taxon>
        <taxon>Pseudomonadota</taxon>
        <taxon>Alphaproteobacteria</taxon>
        <taxon>Rhodobacterales</taxon>
        <taxon>Paracoccaceae</taxon>
        <taxon>Pseudooctadecabacter</taxon>
    </lineage>
</organism>
<evidence type="ECO:0000256" key="1">
    <source>
        <dbReference type="ARBA" id="ARBA00004651"/>
    </source>
</evidence>
<evidence type="ECO:0000256" key="3">
    <source>
        <dbReference type="ARBA" id="ARBA00022692"/>
    </source>
</evidence>
<keyword evidence="8" id="KW-0808">Transferase</keyword>
<gene>
    <name evidence="8" type="primary">mprF</name>
    <name evidence="8" type="ORF">PSJ8397_00062</name>
</gene>
<feature type="transmembrane region" description="Helical" evidence="6">
    <location>
        <begin position="112"/>
        <end position="136"/>
    </location>
</feature>
<evidence type="ECO:0000256" key="6">
    <source>
        <dbReference type="SAM" id="Phobius"/>
    </source>
</evidence>
<feature type="transmembrane region" description="Helical" evidence="6">
    <location>
        <begin position="148"/>
        <end position="166"/>
    </location>
</feature>
<feature type="transmembrane region" description="Helical" evidence="6">
    <location>
        <begin position="6"/>
        <end position="27"/>
    </location>
</feature>
<reference evidence="8 9" key="1">
    <citation type="submission" date="2017-03" db="EMBL/GenBank/DDBJ databases">
        <authorList>
            <person name="Afonso C.L."/>
            <person name="Miller P.J."/>
            <person name="Scott M.A."/>
            <person name="Spackman E."/>
            <person name="Goraichik I."/>
            <person name="Dimitrov K.M."/>
            <person name="Suarez D.L."/>
            <person name="Swayne D.E."/>
        </authorList>
    </citation>
    <scope>NUCLEOTIDE SEQUENCE [LARGE SCALE GENOMIC DNA]</scope>
    <source>
        <strain evidence="8 9">CECT 8397</strain>
    </source>
</reference>
<evidence type="ECO:0000256" key="2">
    <source>
        <dbReference type="ARBA" id="ARBA00022475"/>
    </source>
</evidence>
<keyword evidence="4 6" id="KW-1133">Transmembrane helix</keyword>
<dbReference type="InterPro" id="IPR051211">
    <property type="entry name" value="PG_lysyltransferase"/>
</dbReference>
<dbReference type="GO" id="GO:0050071">
    <property type="term" value="F:phosphatidylglycerol lysyltransferase activity"/>
    <property type="evidence" value="ECO:0007669"/>
    <property type="project" value="UniProtKB-EC"/>
</dbReference>
<sequence>MVWRTVPVLALAIFGTLFARHMLSLDVADLRTAFEKITWGQWAMAAGFTALSFRAVGTYDVLVHRILNTGQPEPQARTAGILAIAIAQTVGFGALSGGLVRWRCMPELGGMAIARLSAIVSVTFLAALAAVSAVVVPLSGVLPVSTGAVAGGLAALLGLVVLGRLAHRIGWIEQRLRFQVIAALLLATAIDTLAAAAALWVLWPDGTPFGMLFGAYLVALGAGLVSNSPGGIGAFDLTLLALLPLTDAAPATCALLAFRIVYYLLPAAIALALLARPKRRAGGPFAAHPEGTLAMQNAHVDTIAKREVLTLPAFGVRPVFGDLPMGLSPHDISTPLYKCSNTQAARARRAGWTVLRCAEDALIDVAKWSLGGPDKRQLRRALNSAEAAGITVSRATDLQALRPVAEVWARRHGGERGLSMGRFDPAYLAHQHVFVARQRGQIIAFISLHAGNDHWTLDLMRHEADCPKGTMHALVTHAITAAKDAGLTELSLAAVPAPAQHLPFARKALRDSAGLRRFKTAFAPVWHPRYIAASGPIRLGYTMLALALRIHHPPALPNTPQHLDEDFSFEPTSRACEGLGTN</sequence>
<dbReference type="EMBL" id="FWFT01000001">
    <property type="protein sequence ID" value="SLN10891.1"/>
    <property type="molecule type" value="Genomic_DNA"/>
</dbReference>
<feature type="transmembrane region" description="Helical" evidence="6">
    <location>
        <begin position="256"/>
        <end position="275"/>
    </location>
</feature>
<dbReference type="GO" id="GO:0005886">
    <property type="term" value="C:plasma membrane"/>
    <property type="evidence" value="ECO:0007669"/>
    <property type="project" value="UniProtKB-SubCell"/>
</dbReference>
<feature type="transmembrane region" description="Helical" evidence="6">
    <location>
        <begin position="79"/>
        <end position="100"/>
    </location>
</feature>
<evidence type="ECO:0000256" key="4">
    <source>
        <dbReference type="ARBA" id="ARBA00022989"/>
    </source>
</evidence>
<evidence type="ECO:0000256" key="5">
    <source>
        <dbReference type="ARBA" id="ARBA00023136"/>
    </source>
</evidence>
<dbReference type="PANTHER" id="PTHR34697:SF2">
    <property type="entry name" value="PHOSPHATIDYLGLYCEROL LYSYLTRANSFERASE"/>
    <property type="match status" value="1"/>
</dbReference>
<proteinExistence type="predicted"/>
<dbReference type="AlphaFoldDB" id="A0A1Y5R8H5"/>
<protein>
    <submittedName>
        <fullName evidence="8">Phosphatidylglycerol lysyltransferase</fullName>
        <ecNumber evidence="8">2.3.2.3</ecNumber>
    </submittedName>
</protein>
<dbReference type="Pfam" id="PF09924">
    <property type="entry name" value="LPG_synthase_C"/>
    <property type="match status" value="1"/>
</dbReference>
<keyword evidence="8" id="KW-0012">Acyltransferase</keyword>
<comment type="subcellular location">
    <subcellularLocation>
        <location evidence="1">Cell membrane</location>
        <topology evidence="1">Multi-pass membrane protein</topology>
    </subcellularLocation>
</comment>
<name>A0A1Y5R8H5_9RHOB</name>
<evidence type="ECO:0000259" key="7">
    <source>
        <dbReference type="Pfam" id="PF09924"/>
    </source>
</evidence>
<feature type="transmembrane region" description="Helical" evidence="6">
    <location>
        <begin position="209"/>
        <end position="225"/>
    </location>
</feature>